<dbReference type="EMBL" id="JAOYFB010000036">
    <property type="protein sequence ID" value="KAK4020684.1"/>
    <property type="molecule type" value="Genomic_DNA"/>
</dbReference>
<organism evidence="1 2">
    <name type="scientific">Daphnia magna</name>
    <dbReference type="NCBI Taxonomy" id="35525"/>
    <lineage>
        <taxon>Eukaryota</taxon>
        <taxon>Metazoa</taxon>
        <taxon>Ecdysozoa</taxon>
        <taxon>Arthropoda</taxon>
        <taxon>Crustacea</taxon>
        <taxon>Branchiopoda</taxon>
        <taxon>Diplostraca</taxon>
        <taxon>Cladocera</taxon>
        <taxon>Anomopoda</taxon>
        <taxon>Daphniidae</taxon>
        <taxon>Daphnia</taxon>
    </lineage>
</organism>
<comment type="caution">
    <text evidence="1">The sequence shown here is derived from an EMBL/GenBank/DDBJ whole genome shotgun (WGS) entry which is preliminary data.</text>
</comment>
<accession>A0ABR0A6K4</accession>
<evidence type="ECO:0000313" key="2">
    <source>
        <dbReference type="Proteomes" id="UP001234178"/>
    </source>
</evidence>
<dbReference type="Proteomes" id="UP001234178">
    <property type="component" value="Unassembled WGS sequence"/>
</dbReference>
<evidence type="ECO:0000313" key="1">
    <source>
        <dbReference type="EMBL" id="KAK4020684.1"/>
    </source>
</evidence>
<sequence>MVASWVPSHERHLRPQTLLLHTGLCVISVLDEMLPNSGSLEQKGSFFVVEWMTKSDIEACPT</sequence>
<reference evidence="1 2" key="1">
    <citation type="journal article" date="2023" name="Nucleic Acids Res.">
        <title>The hologenome of Daphnia magna reveals possible DNA methylation and microbiome-mediated evolution of the host genome.</title>
        <authorList>
            <person name="Chaturvedi A."/>
            <person name="Li X."/>
            <person name="Dhandapani V."/>
            <person name="Marshall H."/>
            <person name="Kissane S."/>
            <person name="Cuenca-Cambronero M."/>
            <person name="Asole G."/>
            <person name="Calvet F."/>
            <person name="Ruiz-Romero M."/>
            <person name="Marangio P."/>
            <person name="Guigo R."/>
            <person name="Rago D."/>
            <person name="Mirbahai L."/>
            <person name="Eastwood N."/>
            <person name="Colbourne J.K."/>
            <person name="Zhou J."/>
            <person name="Mallon E."/>
            <person name="Orsini L."/>
        </authorList>
    </citation>
    <scope>NUCLEOTIDE SEQUENCE [LARGE SCALE GENOMIC DNA]</scope>
    <source>
        <strain evidence="1">LRV0_1</strain>
    </source>
</reference>
<proteinExistence type="predicted"/>
<name>A0ABR0A6K4_9CRUS</name>
<keyword evidence="2" id="KW-1185">Reference proteome</keyword>
<protein>
    <submittedName>
        <fullName evidence="1">Uncharacterized protein</fullName>
    </submittedName>
</protein>
<gene>
    <name evidence="1" type="ORF">OUZ56_002639</name>
</gene>